<dbReference type="RefSeq" id="WP_193327474.1">
    <property type="nucleotide sequence ID" value="NZ_CP053291.1"/>
</dbReference>
<organism evidence="2 3">
    <name type="scientific">Trueperella pecoris</name>
    <dbReference type="NCBI Taxonomy" id="2733571"/>
    <lineage>
        <taxon>Bacteria</taxon>
        <taxon>Bacillati</taxon>
        <taxon>Actinomycetota</taxon>
        <taxon>Actinomycetes</taxon>
        <taxon>Actinomycetales</taxon>
        <taxon>Actinomycetaceae</taxon>
        <taxon>Trueperella</taxon>
    </lineage>
</organism>
<dbReference type="InterPro" id="IPR021522">
    <property type="entry name" value="MctB"/>
</dbReference>
<dbReference type="Pfam" id="PF11382">
    <property type="entry name" value="MctB"/>
    <property type="match status" value="1"/>
</dbReference>
<accession>A0A7M1QTR8</accession>
<dbReference type="GO" id="GO:0016020">
    <property type="term" value="C:membrane"/>
    <property type="evidence" value="ECO:0007669"/>
    <property type="project" value="InterPro"/>
</dbReference>
<dbReference type="Proteomes" id="UP000595053">
    <property type="component" value="Chromosome"/>
</dbReference>
<evidence type="ECO:0000256" key="1">
    <source>
        <dbReference type="SAM" id="MobiDB-lite"/>
    </source>
</evidence>
<evidence type="ECO:0000313" key="3">
    <source>
        <dbReference type="Proteomes" id="UP000595053"/>
    </source>
</evidence>
<evidence type="ECO:0000313" key="2">
    <source>
        <dbReference type="EMBL" id="QOR44755.1"/>
    </source>
</evidence>
<keyword evidence="3" id="KW-1185">Reference proteome</keyword>
<feature type="compositionally biased region" description="Low complexity" evidence="1">
    <location>
        <begin position="314"/>
        <end position="339"/>
    </location>
</feature>
<feature type="region of interest" description="Disordered" evidence="1">
    <location>
        <begin position="314"/>
        <end position="346"/>
    </location>
</feature>
<protein>
    <submittedName>
        <fullName evidence="2">Copper transporter</fullName>
    </submittedName>
</protein>
<proteinExistence type="predicted"/>
<dbReference type="AlphaFoldDB" id="A0A7M1QTR8"/>
<reference evidence="2 3" key="1">
    <citation type="submission" date="2020-10" db="EMBL/GenBank/DDBJ databases">
        <title>Trueperella pecoris sp. nov. isolated from bovine and porcine specimens.</title>
        <authorList>
            <person name="Schoenecker L."/>
            <person name="Schnydrig P."/>
            <person name="Brodard I."/>
            <person name="Thomann A."/>
            <person name="Hemphill A."/>
            <person name="Rodriguez-Campos S."/>
            <person name="Perreten V."/>
            <person name="Jores J."/>
            <person name="Kittl S."/>
        </authorList>
    </citation>
    <scope>NUCLEOTIDE SEQUENCE [LARGE SCALE GENOMIC DNA]</scope>
    <source>
        <strain evidence="2 3">15A0121</strain>
    </source>
</reference>
<gene>
    <name evidence="2" type="ORF">INS88_05445</name>
</gene>
<dbReference type="EMBL" id="CP063213">
    <property type="protein sequence ID" value="QOR44755.1"/>
    <property type="molecule type" value="Genomic_DNA"/>
</dbReference>
<sequence length="346" mass="35228">MVDFRYHLVSLISVFFALAIGIILGAGPLQNSIGNVLQGQVADLRVTNEQLKADKSSLAHVTNSQSQAFNELAPSLVNGKLDGRRVALVVLPGVPQAQVSDVRAKLELAGATMTGQATVTDAWTLASQTSFRSTFADQIRTYVPGVANNADTNTILAGALNAITREGVTKHGTLAGLMTGTDTPMLAVDAMKDPADVVIALAADIDPSKNATKDADAVAQQQYTSETLTALVSEIAARGPAVAVGAANSDGDVVRALRDGGVRISTADSPELVIGQINVAIAAASALNNAVIHLGIDSGAQSVLGTLELSPVATEGATEAPADGATAAATEPPADGEATPSEETTE</sequence>
<name>A0A7M1QTR8_9ACTO</name>
<dbReference type="GO" id="GO:0055070">
    <property type="term" value="P:copper ion homeostasis"/>
    <property type="evidence" value="ECO:0007669"/>
    <property type="project" value="InterPro"/>
</dbReference>